<evidence type="ECO:0000313" key="1">
    <source>
        <dbReference type="EMBL" id="KAF8687333.1"/>
    </source>
</evidence>
<dbReference type="EMBL" id="JACEFO010002056">
    <property type="protein sequence ID" value="KAF8687333.1"/>
    <property type="molecule type" value="Genomic_DNA"/>
</dbReference>
<accession>A0A835B1F6</accession>
<dbReference type="AlphaFoldDB" id="A0A835B1F6"/>
<dbReference type="Proteomes" id="UP000636709">
    <property type="component" value="Unassembled WGS sequence"/>
</dbReference>
<evidence type="ECO:0000313" key="2">
    <source>
        <dbReference type="Proteomes" id="UP000636709"/>
    </source>
</evidence>
<proteinExistence type="predicted"/>
<reference evidence="1" key="1">
    <citation type="submission" date="2020-07" db="EMBL/GenBank/DDBJ databases">
        <title>Genome sequence and genetic diversity analysis of an under-domesticated orphan crop, white fonio (Digitaria exilis).</title>
        <authorList>
            <person name="Bennetzen J.L."/>
            <person name="Chen S."/>
            <person name="Ma X."/>
            <person name="Wang X."/>
            <person name="Yssel A.E.J."/>
            <person name="Chaluvadi S.R."/>
            <person name="Johnson M."/>
            <person name="Gangashetty P."/>
            <person name="Hamidou F."/>
            <person name="Sanogo M.D."/>
            <person name="Zwaenepoel A."/>
            <person name="Wallace J."/>
            <person name="Van De Peer Y."/>
            <person name="Van Deynze A."/>
        </authorList>
    </citation>
    <scope>NUCLEOTIDE SEQUENCE</scope>
    <source>
        <tissue evidence="1">Leaves</tissue>
    </source>
</reference>
<sequence>MESLHMITQARLDFGNVIFREVFILACWSIWCHRNNIIFERVFEKEMKLVTLRVNPVFRDKINAFLSNLL</sequence>
<name>A0A835B1F6_9POAL</name>
<protein>
    <submittedName>
        <fullName evidence="1">Uncharacterized protein</fullName>
    </submittedName>
</protein>
<organism evidence="1 2">
    <name type="scientific">Digitaria exilis</name>
    <dbReference type="NCBI Taxonomy" id="1010633"/>
    <lineage>
        <taxon>Eukaryota</taxon>
        <taxon>Viridiplantae</taxon>
        <taxon>Streptophyta</taxon>
        <taxon>Embryophyta</taxon>
        <taxon>Tracheophyta</taxon>
        <taxon>Spermatophyta</taxon>
        <taxon>Magnoliopsida</taxon>
        <taxon>Liliopsida</taxon>
        <taxon>Poales</taxon>
        <taxon>Poaceae</taxon>
        <taxon>PACMAD clade</taxon>
        <taxon>Panicoideae</taxon>
        <taxon>Panicodae</taxon>
        <taxon>Paniceae</taxon>
        <taxon>Anthephorinae</taxon>
        <taxon>Digitaria</taxon>
    </lineage>
</organism>
<gene>
    <name evidence="1" type="ORF">HU200_043016</name>
</gene>
<dbReference type="OrthoDB" id="675438at2759"/>
<keyword evidence="2" id="KW-1185">Reference proteome</keyword>
<comment type="caution">
    <text evidence="1">The sequence shown here is derived from an EMBL/GenBank/DDBJ whole genome shotgun (WGS) entry which is preliminary data.</text>
</comment>